<dbReference type="InterPro" id="IPR050051">
    <property type="entry name" value="EccE_dom"/>
</dbReference>
<evidence type="ECO:0000256" key="1">
    <source>
        <dbReference type="SAM" id="MobiDB-lite"/>
    </source>
</evidence>
<feature type="region of interest" description="Disordered" evidence="1">
    <location>
        <begin position="1"/>
        <end position="28"/>
    </location>
</feature>
<feature type="compositionally biased region" description="Low complexity" evidence="1">
    <location>
        <begin position="19"/>
        <end position="28"/>
    </location>
</feature>
<name>A0A4R7UTU1_9PSEU</name>
<dbReference type="EMBL" id="SOCP01000024">
    <property type="protein sequence ID" value="TDV40059.1"/>
    <property type="molecule type" value="Genomic_DNA"/>
</dbReference>
<sequence>MDATPRGNALAAQRGANQPASPTAATPVKVAPPLRIGAAAAARAAARPLVQAAPETDLHTRPLLLSPPILPARPTPVAPAAPTPPRHTWTANTREYVRKLSPMQVICWQVAALGVLLTVRQPWPVLSLTSAGAAVLLAMTTVRAGGRWLYELVGLAASFFARPRRRDLPTSGGVPGTTLALLENLLPGATPRTVETSQGPAMAISHQGGLTATLKPRDLTPELLGRLPMPAALLPAAGDHLFGVQLVLHVGIRQDMPRRLLVAVHAARTVDTPVDAELTLALRNAMRRVRRALDRAGVPAQPLTEEQALSAIAGLAHVTGGRTEVREDWRFWRTGPVSQATYRLTGWGALTGTQARGMVSSLLAGVPGVASTLTLGARTERRGEPMAHATLRLAATTEAAVDAAAGHMTNRLAPLGVRLARLDGGQLSGVAASLPIGVFLP</sequence>
<protein>
    <submittedName>
        <fullName evidence="3">Type VII secretion protein EccE</fullName>
    </submittedName>
</protein>
<dbReference type="AlphaFoldDB" id="A0A4R7UTU1"/>
<evidence type="ECO:0000313" key="4">
    <source>
        <dbReference type="Proteomes" id="UP000294927"/>
    </source>
</evidence>
<keyword evidence="4" id="KW-1185">Reference proteome</keyword>
<evidence type="ECO:0000259" key="2">
    <source>
        <dbReference type="Pfam" id="PF11203"/>
    </source>
</evidence>
<accession>A0A4R7UTU1</accession>
<organism evidence="3 4">
    <name type="scientific">Actinophytocola oryzae</name>
    <dbReference type="NCBI Taxonomy" id="502181"/>
    <lineage>
        <taxon>Bacteria</taxon>
        <taxon>Bacillati</taxon>
        <taxon>Actinomycetota</taxon>
        <taxon>Actinomycetes</taxon>
        <taxon>Pseudonocardiales</taxon>
        <taxon>Pseudonocardiaceae</taxon>
    </lineage>
</organism>
<proteinExistence type="predicted"/>
<feature type="domain" description="Type VII secretion system protein EccE" evidence="2">
    <location>
        <begin position="278"/>
        <end position="343"/>
    </location>
</feature>
<dbReference type="Proteomes" id="UP000294927">
    <property type="component" value="Unassembled WGS sequence"/>
</dbReference>
<dbReference type="RefSeq" id="WP_208297995.1">
    <property type="nucleotide sequence ID" value="NZ_SOCP01000024.1"/>
</dbReference>
<dbReference type="Pfam" id="PF11203">
    <property type="entry name" value="EccE"/>
    <property type="match status" value="1"/>
</dbReference>
<reference evidence="3 4" key="1">
    <citation type="submission" date="2019-03" db="EMBL/GenBank/DDBJ databases">
        <title>Genomic Encyclopedia of Archaeal and Bacterial Type Strains, Phase II (KMG-II): from individual species to whole genera.</title>
        <authorList>
            <person name="Goeker M."/>
        </authorList>
    </citation>
    <scope>NUCLEOTIDE SEQUENCE [LARGE SCALE GENOMIC DNA]</scope>
    <source>
        <strain evidence="3 4">DSM 45499</strain>
    </source>
</reference>
<evidence type="ECO:0000313" key="3">
    <source>
        <dbReference type="EMBL" id="TDV40059.1"/>
    </source>
</evidence>
<gene>
    <name evidence="3" type="ORF">CLV71_12476</name>
</gene>
<comment type="caution">
    <text evidence="3">The sequence shown here is derived from an EMBL/GenBank/DDBJ whole genome shotgun (WGS) entry which is preliminary data.</text>
</comment>